<dbReference type="Proteomes" id="UP001054945">
    <property type="component" value="Unassembled WGS sequence"/>
</dbReference>
<reference evidence="1 2" key="1">
    <citation type="submission" date="2021-06" db="EMBL/GenBank/DDBJ databases">
        <title>Caerostris extrusa draft genome.</title>
        <authorList>
            <person name="Kono N."/>
            <person name="Arakawa K."/>
        </authorList>
    </citation>
    <scope>NUCLEOTIDE SEQUENCE [LARGE SCALE GENOMIC DNA]</scope>
</reference>
<evidence type="ECO:0000313" key="2">
    <source>
        <dbReference type="Proteomes" id="UP001054945"/>
    </source>
</evidence>
<dbReference type="EMBL" id="BPLR01009952">
    <property type="protein sequence ID" value="GIY35723.1"/>
    <property type="molecule type" value="Genomic_DNA"/>
</dbReference>
<keyword evidence="2" id="KW-1185">Reference proteome</keyword>
<proteinExistence type="predicted"/>
<name>A0AAV4SMQ1_CAEEX</name>
<dbReference type="AlphaFoldDB" id="A0AAV4SMQ1"/>
<evidence type="ECO:0000313" key="1">
    <source>
        <dbReference type="EMBL" id="GIY35723.1"/>
    </source>
</evidence>
<gene>
    <name evidence="1" type="ORF">CEXT_758901</name>
</gene>
<protein>
    <submittedName>
        <fullName evidence="1">Uncharacterized protein</fullName>
    </submittedName>
</protein>
<organism evidence="1 2">
    <name type="scientific">Caerostris extrusa</name>
    <name type="common">Bark spider</name>
    <name type="synonym">Caerostris bankana</name>
    <dbReference type="NCBI Taxonomy" id="172846"/>
    <lineage>
        <taxon>Eukaryota</taxon>
        <taxon>Metazoa</taxon>
        <taxon>Ecdysozoa</taxon>
        <taxon>Arthropoda</taxon>
        <taxon>Chelicerata</taxon>
        <taxon>Arachnida</taxon>
        <taxon>Araneae</taxon>
        <taxon>Araneomorphae</taxon>
        <taxon>Entelegynae</taxon>
        <taxon>Araneoidea</taxon>
        <taxon>Araneidae</taxon>
        <taxon>Caerostris</taxon>
    </lineage>
</organism>
<comment type="caution">
    <text evidence="1">The sequence shown here is derived from an EMBL/GenBank/DDBJ whole genome shotgun (WGS) entry which is preliminary data.</text>
</comment>
<accession>A0AAV4SMQ1</accession>
<sequence length="136" mass="15652">MNSLIPRQYIVHNFVKILGTISVKNRSINIQSVGSKIGFSTPSIKDAAGITYIREAPPFREIVCLLKFPPRHKSFLNLGRHMPRRLWIRCVRLTDLVVFYPGIGISRNENRISGYFCSVLLSVVSIEKWFIFRDSQ</sequence>